<evidence type="ECO:0000313" key="11">
    <source>
        <dbReference type="EMBL" id="KAF2843437.1"/>
    </source>
</evidence>
<dbReference type="Pfam" id="PF00170">
    <property type="entry name" value="bZIP_1"/>
    <property type="match status" value="1"/>
</dbReference>
<reference evidence="11" key="1">
    <citation type="journal article" date="2020" name="Stud. Mycol.">
        <title>101 Dothideomycetes genomes: a test case for predicting lifestyles and emergence of pathogens.</title>
        <authorList>
            <person name="Haridas S."/>
            <person name="Albert R."/>
            <person name="Binder M."/>
            <person name="Bloem J."/>
            <person name="Labutti K."/>
            <person name="Salamov A."/>
            <person name="Andreopoulos B."/>
            <person name="Baker S."/>
            <person name="Barry K."/>
            <person name="Bills G."/>
            <person name="Bluhm B."/>
            <person name="Cannon C."/>
            <person name="Castanera R."/>
            <person name="Culley D."/>
            <person name="Daum C."/>
            <person name="Ezra D."/>
            <person name="Gonzalez J."/>
            <person name="Henrissat B."/>
            <person name="Kuo A."/>
            <person name="Liang C."/>
            <person name="Lipzen A."/>
            <person name="Lutzoni F."/>
            <person name="Magnuson J."/>
            <person name="Mondo S."/>
            <person name="Nolan M."/>
            <person name="Ohm R."/>
            <person name="Pangilinan J."/>
            <person name="Park H.-J."/>
            <person name="Ramirez L."/>
            <person name="Alfaro M."/>
            <person name="Sun H."/>
            <person name="Tritt A."/>
            <person name="Yoshinaga Y."/>
            <person name="Zwiers L.-H."/>
            <person name="Turgeon B."/>
            <person name="Goodwin S."/>
            <person name="Spatafora J."/>
            <person name="Crous P."/>
            <person name="Grigoriev I."/>
        </authorList>
    </citation>
    <scope>NUCLEOTIDE SEQUENCE</scope>
    <source>
        <strain evidence="11">CBS 101060</strain>
    </source>
</reference>
<dbReference type="PANTHER" id="PTHR40621">
    <property type="entry name" value="TRANSCRIPTION FACTOR KAPC-RELATED"/>
    <property type="match status" value="1"/>
</dbReference>
<proteinExistence type="inferred from homology"/>
<evidence type="ECO:0000256" key="7">
    <source>
        <dbReference type="ARBA" id="ARBA00023242"/>
    </source>
</evidence>
<keyword evidence="12" id="KW-1185">Reference proteome</keyword>
<evidence type="ECO:0000256" key="9">
    <source>
        <dbReference type="SAM" id="MobiDB-lite"/>
    </source>
</evidence>
<evidence type="ECO:0000259" key="10">
    <source>
        <dbReference type="PROSITE" id="PS00036"/>
    </source>
</evidence>
<keyword evidence="4" id="KW-0805">Transcription regulation</keyword>
<evidence type="ECO:0000256" key="4">
    <source>
        <dbReference type="ARBA" id="ARBA00023015"/>
    </source>
</evidence>
<dbReference type="InterPro" id="IPR046347">
    <property type="entry name" value="bZIP_sf"/>
</dbReference>
<feature type="compositionally biased region" description="Basic and acidic residues" evidence="9">
    <location>
        <begin position="34"/>
        <end position="50"/>
    </location>
</feature>
<gene>
    <name evidence="11" type="ORF">M501DRAFT_908812</name>
</gene>
<organism evidence="11 12">
    <name type="scientific">Patellaria atrata CBS 101060</name>
    <dbReference type="NCBI Taxonomy" id="1346257"/>
    <lineage>
        <taxon>Eukaryota</taxon>
        <taxon>Fungi</taxon>
        <taxon>Dikarya</taxon>
        <taxon>Ascomycota</taxon>
        <taxon>Pezizomycotina</taxon>
        <taxon>Dothideomycetes</taxon>
        <taxon>Dothideomycetes incertae sedis</taxon>
        <taxon>Patellariales</taxon>
        <taxon>Patellariaceae</taxon>
        <taxon>Patellaria</taxon>
    </lineage>
</organism>
<dbReference type="GO" id="GO:0001228">
    <property type="term" value="F:DNA-binding transcription activator activity, RNA polymerase II-specific"/>
    <property type="evidence" value="ECO:0007669"/>
    <property type="project" value="TreeGrafter"/>
</dbReference>
<feature type="compositionally biased region" description="Low complexity" evidence="9">
    <location>
        <begin position="53"/>
        <end position="63"/>
    </location>
</feature>
<feature type="compositionally biased region" description="Polar residues" evidence="9">
    <location>
        <begin position="137"/>
        <end position="156"/>
    </location>
</feature>
<protein>
    <recommendedName>
        <fullName evidence="8">Putative transcription factor kapC</fullName>
    </recommendedName>
</protein>
<evidence type="ECO:0000256" key="3">
    <source>
        <dbReference type="ARBA" id="ARBA00007163"/>
    </source>
</evidence>
<dbReference type="GO" id="GO:0000976">
    <property type="term" value="F:transcription cis-regulatory region binding"/>
    <property type="evidence" value="ECO:0007669"/>
    <property type="project" value="InterPro"/>
</dbReference>
<dbReference type="Gene3D" id="1.20.5.170">
    <property type="match status" value="1"/>
</dbReference>
<feature type="non-terminal residue" evidence="11">
    <location>
        <position position="169"/>
    </location>
</feature>
<evidence type="ECO:0000256" key="8">
    <source>
        <dbReference type="ARBA" id="ARBA00044067"/>
    </source>
</evidence>
<feature type="compositionally biased region" description="Polar residues" evidence="9">
    <location>
        <begin position="1"/>
        <end position="10"/>
    </location>
</feature>
<feature type="region of interest" description="Disordered" evidence="9">
    <location>
        <begin position="1"/>
        <end position="66"/>
    </location>
</feature>
<dbReference type="OrthoDB" id="2593073at2759"/>
<dbReference type="PANTHER" id="PTHR40621:SF11">
    <property type="entry name" value="TRANSCRIPTION FACTOR KAPC-RELATED"/>
    <property type="match status" value="1"/>
</dbReference>
<feature type="non-terminal residue" evidence="11">
    <location>
        <position position="1"/>
    </location>
</feature>
<evidence type="ECO:0000256" key="5">
    <source>
        <dbReference type="ARBA" id="ARBA00023125"/>
    </source>
</evidence>
<comment type="function">
    <text evidence="1">Putative transcription factor.</text>
</comment>
<name>A0A9P4SJ19_9PEZI</name>
<comment type="similarity">
    <text evidence="3">Belongs to the bZIP family.</text>
</comment>
<keyword evidence="7" id="KW-0539">Nucleus</keyword>
<comment type="subcellular location">
    <subcellularLocation>
        <location evidence="2">Nucleus</location>
    </subcellularLocation>
</comment>
<dbReference type="SUPFAM" id="SSF57959">
    <property type="entry name" value="Leucine zipper domain"/>
    <property type="match status" value="1"/>
</dbReference>
<dbReference type="GO" id="GO:0090575">
    <property type="term" value="C:RNA polymerase II transcription regulator complex"/>
    <property type="evidence" value="ECO:0007669"/>
    <property type="project" value="TreeGrafter"/>
</dbReference>
<feature type="domain" description="BZIP" evidence="10">
    <location>
        <begin position="52"/>
        <end position="67"/>
    </location>
</feature>
<dbReference type="InterPro" id="IPR050936">
    <property type="entry name" value="AP-1-like"/>
</dbReference>
<dbReference type="SMART" id="SM00338">
    <property type="entry name" value="BRLZ"/>
    <property type="match status" value="1"/>
</dbReference>
<evidence type="ECO:0000256" key="1">
    <source>
        <dbReference type="ARBA" id="ARBA00004049"/>
    </source>
</evidence>
<dbReference type="InterPro" id="IPR004827">
    <property type="entry name" value="bZIP"/>
</dbReference>
<sequence length="169" mass="18883">HELRPHSSSPHHGHNIDPAISGSGYPMSAGESPGEDHMGENRKGRRELSTSKRAAQNRAAQRAFRQRKEEYIKSLKDQVKGYEALSEHNKALENENSMLRDYIINLQSRLIESQGEYPQPPANIDLSQNRPTRIQQNAPTASMSNNAISELQQAAAQASHDGNKHSHEE</sequence>
<dbReference type="EMBL" id="MU006089">
    <property type="protein sequence ID" value="KAF2843437.1"/>
    <property type="molecule type" value="Genomic_DNA"/>
</dbReference>
<accession>A0A9P4SJ19</accession>
<evidence type="ECO:0000256" key="2">
    <source>
        <dbReference type="ARBA" id="ARBA00004123"/>
    </source>
</evidence>
<keyword evidence="5" id="KW-0238">DNA-binding</keyword>
<dbReference type="AlphaFoldDB" id="A0A9P4SJ19"/>
<keyword evidence="6" id="KW-0804">Transcription</keyword>
<dbReference type="Proteomes" id="UP000799429">
    <property type="component" value="Unassembled WGS sequence"/>
</dbReference>
<evidence type="ECO:0000313" key="12">
    <source>
        <dbReference type="Proteomes" id="UP000799429"/>
    </source>
</evidence>
<dbReference type="PROSITE" id="PS00036">
    <property type="entry name" value="BZIP_BASIC"/>
    <property type="match status" value="1"/>
</dbReference>
<evidence type="ECO:0000256" key="6">
    <source>
        <dbReference type="ARBA" id="ARBA00023163"/>
    </source>
</evidence>
<feature type="region of interest" description="Disordered" evidence="9">
    <location>
        <begin position="137"/>
        <end position="169"/>
    </location>
</feature>
<comment type="caution">
    <text evidence="11">The sequence shown here is derived from an EMBL/GenBank/DDBJ whole genome shotgun (WGS) entry which is preliminary data.</text>
</comment>